<evidence type="ECO:0000313" key="4">
    <source>
        <dbReference type="EMBL" id="AXE25149.1"/>
    </source>
</evidence>
<evidence type="ECO:0000313" key="5">
    <source>
        <dbReference type="Proteomes" id="UP000252004"/>
    </source>
</evidence>
<feature type="domain" description="Activator of Hsp90 ATPase homologue 1/2-like C-terminal" evidence="3">
    <location>
        <begin position="27"/>
        <end position="165"/>
    </location>
</feature>
<dbReference type="Gene3D" id="3.30.530.20">
    <property type="match status" value="1"/>
</dbReference>
<organism evidence="4 5">
    <name type="scientific">Streptomyces globosus</name>
    <dbReference type="NCBI Taxonomy" id="68209"/>
    <lineage>
        <taxon>Bacteria</taxon>
        <taxon>Bacillati</taxon>
        <taxon>Actinomycetota</taxon>
        <taxon>Actinomycetes</taxon>
        <taxon>Kitasatosporales</taxon>
        <taxon>Streptomycetaceae</taxon>
        <taxon>Streptomyces</taxon>
    </lineage>
</organism>
<dbReference type="CDD" id="cd08893">
    <property type="entry name" value="SRPBCC_CalC_Aha1-like_GntR-HTH"/>
    <property type="match status" value="1"/>
</dbReference>
<evidence type="ECO:0000256" key="2">
    <source>
        <dbReference type="SAM" id="MobiDB-lite"/>
    </source>
</evidence>
<name>A0A344U2M8_9ACTN</name>
<reference evidence="4 5" key="1">
    <citation type="submission" date="2018-01" db="EMBL/GenBank/DDBJ databases">
        <title>Draft genome Sequence of streptomyces globosus LZH-48.</title>
        <authorList>
            <person name="Ran K."/>
            <person name="Li Z."/>
            <person name="Wei S."/>
            <person name="Dong R."/>
        </authorList>
    </citation>
    <scope>NUCLEOTIDE SEQUENCE [LARGE SCALE GENOMIC DNA]</scope>
    <source>
        <strain evidence="4 5">LZH-48</strain>
    </source>
</reference>
<dbReference type="Pfam" id="PF08327">
    <property type="entry name" value="AHSA1"/>
    <property type="match status" value="1"/>
</dbReference>
<dbReference type="SUPFAM" id="SSF55961">
    <property type="entry name" value="Bet v1-like"/>
    <property type="match status" value="1"/>
</dbReference>
<dbReference type="AlphaFoldDB" id="A0A344U2M8"/>
<feature type="region of interest" description="Disordered" evidence="2">
    <location>
        <begin position="166"/>
        <end position="187"/>
    </location>
</feature>
<evidence type="ECO:0000256" key="1">
    <source>
        <dbReference type="ARBA" id="ARBA00006817"/>
    </source>
</evidence>
<dbReference type="InterPro" id="IPR023393">
    <property type="entry name" value="START-like_dom_sf"/>
</dbReference>
<sequence length="187" mass="20394">MRPPRRAVPQHGGMTDSAITYTVYIRTDPAVVWQALTDPGYTRRYWGLAFETDWAVGSPMVWVERGARTEDAGQVVLECVPDRRLAYTWHTFTPEWAASAGVGEELRAELAAQPRTRVAYEIEPVGDALARLTIRHEGFVPDGPLIGMCGEAWPMLASSLKTLLETGAPLPEPEPGPEPGGRAPTAG</sequence>
<dbReference type="OrthoDB" id="9803476at2"/>
<dbReference type="EMBL" id="CP030862">
    <property type="protein sequence ID" value="AXE25149.1"/>
    <property type="molecule type" value="Genomic_DNA"/>
</dbReference>
<accession>A0A344U2M8</accession>
<comment type="similarity">
    <text evidence="1">Belongs to the AHA1 family.</text>
</comment>
<dbReference type="Proteomes" id="UP000252004">
    <property type="component" value="Chromosome"/>
</dbReference>
<keyword evidence="5" id="KW-1185">Reference proteome</keyword>
<protein>
    <submittedName>
        <fullName evidence="4">Transcriptional regulator</fullName>
    </submittedName>
</protein>
<dbReference type="InterPro" id="IPR013538">
    <property type="entry name" value="ASHA1/2-like_C"/>
</dbReference>
<proteinExistence type="inferred from homology"/>
<evidence type="ECO:0000259" key="3">
    <source>
        <dbReference type="Pfam" id="PF08327"/>
    </source>
</evidence>
<dbReference type="KEGG" id="sgz:C0216_18365"/>
<gene>
    <name evidence="4" type="ORF">C0216_18365</name>
</gene>